<dbReference type="AlphaFoldDB" id="C9LRD4"/>
<name>C9LRD4_9FIRM</name>
<comment type="caution">
    <text evidence="1">The sequence shown here is derived from an EMBL/GenBank/DDBJ whole genome shotgun (WGS) entry which is preliminary data.</text>
</comment>
<sequence length="43" mass="5093">MSRWKTPKNPINTNIPKLYFQFILNKLQTSRLLIPKISAFPFS</sequence>
<organism evidence="1 2">
    <name type="scientific">Dialister invisus DSM 15470</name>
    <dbReference type="NCBI Taxonomy" id="592028"/>
    <lineage>
        <taxon>Bacteria</taxon>
        <taxon>Bacillati</taxon>
        <taxon>Bacillota</taxon>
        <taxon>Negativicutes</taxon>
        <taxon>Veillonellales</taxon>
        <taxon>Veillonellaceae</taxon>
        <taxon>Dialister</taxon>
    </lineage>
</organism>
<accession>C9LRD4</accession>
<dbReference type="Proteomes" id="UP000004736">
    <property type="component" value="Unassembled WGS sequence"/>
</dbReference>
<keyword evidence="2" id="KW-1185">Reference proteome</keyword>
<protein>
    <submittedName>
        <fullName evidence="1">Uncharacterized protein</fullName>
    </submittedName>
</protein>
<dbReference type="HOGENOM" id="CLU_3232748_0_0_9"/>
<evidence type="ECO:0000313" key="2">
    <source>
        <dbReference type="Proteomes" id="UP000004736"/>
    </source>
</evidence>
<evidence type="ECO:0000313" key="1">
    <source>
        <dbReference type="EMBL" id="EEW96463.1"/>
    </source>
</evidence>
<dbReference type="EMBL" id="ACIM02000001">
    <property type="protein sequence ID" value="EEW96463.1"/>
    <property type="molecule type" value="Genomic_DNA"/>
</dbReference>
<gene>
    <name evidence="1" type="ORF">GCWU000321_00408</name>
</gene>
<reference evidence="1" key="1">
    <citation type="submission" date="2009-09" db="EMBL/GenBank/DDBJ databases">
        <authorList>
            <person name="Weinstock G."/>
            <person name="Sodergren E."/>
            <person name="Clifton S."/>
            <person name="Fulton L."/>
            <person name="Fulton B."/>
            <person name="Courtney L."/>
            <person name="Fronick C."/>
            <person name="Harrison M."/>
            <person name="Strong C."/>
            <person name="Farmer C."/>
            <person name="Delahaunty K."/>
            <person name="Markovic C."/>
            <person name="Hall O."/>
            <person name="Minx P."/>
            <person name="Tomlinson C."/>
            <person name="Mitreva M."/>
            <person name="Nelson J."/>
            <person name="Hou S."/>
            <person name="Wollam A."/>
            <person name="Pepin K.H."/>
            <person name="Johnson M."/>
            <person name="Bhonagiri V."/>
            <person name="Nash W.E."/>
            <person name="Warren W."/>
            <person name="Chinwalla A."/>
            <person name="Mardis E.R."/>
            <person name="Wilson R.K."/>
        </authorList>
    </citation>
    <scope>NUCLEOTIDE SEQUENCE [LARGE SCALE GENOMIC DNA]</scope>
    <source>
        <strain evidence="1">DSM 15470</strain>
    </source>
</reference>
<proteinExistence type="predicted"/>